<feature type="signal peptide" evidence="1">
    <location>
        <begin position="1"/>
        <end position="25"/>
    </location>
</feature>
<keyword evidence="3" id="KW-1185">Reference proteome</keyword>
<feature type="chain" id="PRO_5037694899" evidence="1">
    <location>
        <begin position="26"/>
        <end position="271"/>
    </location>
</feature>
<name>A0A934TP17_9BURK</name>
<sequence>MNPFTCRAMAGLCATAMLLPITAHAQDADRWQFTGSLNLFLPTLSGTTAFPPPAGSSSASVDVGKILENLKFTFMGSLEARKGQWGAFTDLVYLDVGSSKSGTRALSLGGADLPAGVAADARYDLRGWSWTLGGAWRAVAKPEYVLDVIAGARLLDIQQSLDWTLTGNIGSVALPDRTGARESRLRNWDAIIGVKGRYALGQNSSWFMPYYLDVGTGNSDLTTQAMIGVGRSFGWGDVVGSWRYLGYNMKSGQVLKDLSFSGPMVSAVFHW</sequence>
<protein>
    <submittedName>
        <fullName evidence="2">Uncharacterized protein</fullName>
    </submittedName>
</protein>
<dbReference type="RefSeq" id="WP_201166144.1">
    <property type="nucleotide sequence ID" value="NZ_JAEPWM010000001.1"/>
</dbReference>
<reference evidence="2" key="1">
    <citation type="journal article" date="2012" name="J. Microbiol. Biotechnol.">
        <title>Ramlibacter ginsenosidimutans sp. nov., with ginsenoside-converting activity.</title>
        <authorList>
            <person name="Wang L."/>
            <person name="An D.S."/>
            <person name="Kim S.G."/>
            <person name="Jin F.X."/>
            <person name="Kim S.C."/>
            <person name="Lee S.T."/>
            <person name="Im W.T."/>
        </authorList>
    </citation>
    <scope>NUCLEOTIDE SEQUENCE</scope>
    <source>
        <strain evidence="2">KACC 17527</strain>
    </source>
</reference>
<evidence type="ECO:0000313" key="3">
    <source>
        <dbReference type="Proteomes" id="UP000630528"/>
    </source>
</evidence>
<accession>A0A934TP17</accession>
<dbReference type="Proteomes" id="UP000630528">
    <property type="component" value="Unassembled WGS sequence"/>
</dbReference>
<gene>
    <name evidence="2" type="ORF">JJB11_01560</name>
</gene>
<keyword evidence="1" id="KW-0732">Signal</keyword>
<comment type="caution">
    <text evidence="2">The sequence shown here is derived from an EMBL/GenBank/DDBJ whole genome shotgun (WGS) entry which is preliminary data.</text>
</comment>
<dbReference type="EMBL" id="JAEPWM010000001">
    <property type="protein sequence ID" value="MBK6004764.1"/>
    <property type="molecule type" value="Genomic_DNA"/>
</dbReference>
<evidence type="ECO:0000313" key="2">
    <source>
        <dbReference type="EMBL" id="MBK6004764.1"/>
    </source>
</evidence>
<reference evidence="2" key="2">
    <citation type="submission" date="2021-01" db="EMBL/GenBank/DDBJ databases">
        <authorList>
            <person name="Kang M."/>
        </authorList>
    </citation>
    <scope>NUCLEOTIDE SEQUENCE</scope>
    <source>
        <strain evidence="2">KACC 17527</strain>
    </source>
</reference>
<proteinExistence type="predicted"/>
<evidence type="ECO:0000256" key="1">
    <source>
        <dbReference type="SAM" id="SignalP"/>
    </source>
</evidence>
<dbReference type="AlphaFoldDB" id="A0A934TP17"/>
<organism evidence="2 3">
    <name type="scientific">Ramlibacter ginsenosidimutans</name>
    <dbReference type="NCBI Taxonomy" id="502333"/>
    <lineage>
        <taxon>Bacteria</taxon>
        <taxon>Pseudomonadati</taxon>
        <taxon>Pseudomonadota</taxon>
        <taxon>Betaproteobacteria</taxon>
        <taxon>Burkholderiales</taxon>
        <taxon>Comamonadaceae</taxon>
        <taxon>Ramlibacter</taxon>
    </lineage>
</organism>